<feature type="domain" description="SAM" evidence="16">
    <location>
        <begin position="877"/>
        <end position="941"/>
    </location>
</feature>
<evidence type="ECO:0000313" key="20">
    <source>
        <dbReference type="Proteomes" id="UP001159405"/>
    </source>
</evidence>
<keyword evidence="3" id="KW-0808">Transferase</keyword>
<evidence type="ECO:0000259" key="18">
    <source>
        <dbReference type="PROSITE" id="PS51550"/>
    </source>
</evidence>
<dbReference type="InterPro" id="IPR008266">
    <property type="entry name" value="Tyr_kinase_AS"/>
</dbReference>
<dbReference type="InterPro" id="IPR016257">
    <property type="entry name" value="Tyr_kinase_ephrin_rcpt"/>
</dbReference>
<dbReference type="PROSITE" id="PS51550">
    <property type="entry name" value="EPH_LBD"/>
    <property type="match status" value="1"/>
</dbReference>
<reference evidence="19 20" key="1">
    <citation type="submission" date="2022-05" db="EMBL/GenBank/DDBJ databases">
        <authorList>
            <consortium name="Genoscope - CEA"/>
            <person name="William W."/>
        </authorList>
    </citation>
    <scope>NUCLEOTIDE SEQUENCE [LARGE SCALE GENOMIC DNA]</scope>
</reference>
<keyword evidence="6 12" id="KW-0547">Nucleotide-binding</keyword>
<accession>A0ABN8NKR2</accession>
<dbReference type="Pfam" id="PF00536">
    <property type="entry name" value="SAM_1"/>
    <property type="match status" value="1"/>
</dbReference>
<dbReference type="Gene3D" id="3.30.200.20">
    <property type="entry name" value="Phosphorylase Kinase, domain 1"/>
    <property type="match status" value="1"/>
</dbReference>
<dbReference type="PROSITE" id="PS50105">
    <property type="entry name" value="SAM_DOMAIN"/>
    <property type="match status" value="1"/>
</dbReference>
<dbReference type="PROSITE" id="PS00109">
    <property type="entry name" value="PROTEIN_KINASE_TYR"/>
    <property type="match status" value="1"/>
</dbReference>
<dbReference type="InterPro" id="IPR011009">
    <property type="entry name" value="Kinase-like_dom_sf"/>
</dbReference>
<keyword evidence="10 13" id="KW-0472">Membrane</keyword>
<dbReference type="SUPFAM" id="SSF56112">
    <property type="entry name" value="Protein kinase-like (PK-like)"/>
    <property type="match status" value="1"/>
</dbReference>
<dbReference type="EC" id="2.7.10.1" evidence="2"/>
<comment type="caution">
    <text evidence="19">The sequence shown here is derived from an EMBL/GenBank/DDBJ whole genome shotgun (WGS) entry which is preliminary data.</text>
</comment>
<dbReference type="Proteomes" id="UP001159405">
    <property type="component" value="Unassembled WGS sequence"/>
</dbReference>
<keyword evidence="5" id="KW-0677">Repeat</keyword>
<dbReference type="PRINTS" id="PR00109">
    <property type="entry name" value="TYRKINASE"/>
</dbReference>
<dbReference type="EMBL" id="CALNXK010000020">
    <property type="protein sequence ID" value="CAH3107685.1"/>
    <property type="molecule type" value="Genomic_DNA"/>
</dbReference>
<dbReference type="Pfam" id="PF07714">
    <property type="entry name" value="PK_Tyr_Ser-Thr"/>
    <property type="match status" value="1"/>
</dbReference>
<protein>
    <recommendedName>
        <fullName evidence="2">receptor protein-tyrosine kinase</fullName>
        <ecNumber evidence="2">2.7.10.1</ecNumber>
    </recommendedName>
</protein>
<feature type="binding site" evidence="12">
    <location>
        <position position="624"/>
    </location>
    <ligand>
        <name>ATP</name>
        <dbReference type="ChEBI" id="CHEBI:30616"/>
    </ligand>
</feature>
<dbReference type="InterPro" id="IPR017441">
    <property type="entry name" value="Protein_kinase_ATP_BS"/>
</dbReference>
<dbReference type="Gene3D" id="2.60.40.10">
    <property type="entry name" value="Immunoglobulins"/>
    <property type="match status" value="2"/>
</dbReference>
<organism evidence="19 20">
    <name type="scientific">Porites lobata</name>
    <dbReference type="NCBI Taxonomy" id="104759"/>
    <lineage>
        <taxon>Eukaryota</taxon>
        <taxon>Metazoa</taxon>
        <taxon>Cnidaria</taxon>
        <taxon>Anthozoa</taxon>
        <taxon>Hexacorallia</taxon>
        <taxon>Scleractinia</taxon>
        <taxon>Fungiina</taxon>
        <taxon>Poritidae</taxon>
        <taxon>Porites</taxon>
    </lineage>
</organism>
<evidence type="ECO:0000256" key="14">
    <source>
        <dbReference type="SAM" id="SignalP"/>
    </source>
</evidence>
<evidence type="ECO:0000256" key="5">
    <source>
        <dbReference type="ARBA" id="ARBA00022737"/>
    </source>
</evidence>
<dbReference type="SMART" id="SM00454">
    <property type="entry name" value="SAM"/>
    <property type="match status" value="1"/>
</dbReference>
<evidence type="ECO:0000256" key="8">
    <source>
        <dbReference type="ARBA" id="ARBA00022840"/>
    </source>
</evidence>
<keyword evidence="11" id="KW-0675">Receptor</keyword>
<evidence type="ECO:0000256" key="13">
    <source>
        <dbReference type="SAM" id="Phobius"/>
    </source>
</evidence>
<dbReference type="SUPFAM" id="SSF49265">
    <property type="entry name" value="Fibronectin type III"/>
    <property type="match status" value="1"/>
</dbReference>
<dbReference type="InterPro" id="IPR003961">
    <property type="entry name" value="FN3_dom"/>
</dbReference>
<dbReference type="PIRSF" id="PIRSF000666">
    <property type="entry name" value="TyrPK_ephrin_receptor"/>
    <property type="match status" value="1"/>
</dbReference>
<dbReference type="InterPro" id="IPR013783">
    <property type="entry name" value="Ig-like_fold"/>
</dbReference>
<evidence type="ECO:0000256" key="9">
    <source>
        <dbReference type="ARBA" id="ARBA00022989"/>
    </source>
</evidence>
<dbReference type="SMART" id="SM00219">
    <property type="entry name" value="TyrKc"/>
    <property type="match status" value="1"/>
</dbReference>
<dbReference type="SUPFAM" id="SSF47769">
    <property type="entry name" value="SAM/Pointed domain"/>
    <property type="match status" value="1"/>
</dbReference>
<dbReference type="SUPFAM" id="SSF49785">
    <property type="entry name" value="Galactose-binding domain-like"/>
    <property type="match status" value="1"/>
</dbReference>
<dbReference type="CDD" id="cd00063">
    <property type="entry name" value="FN3"/>
    <property type="match status" value="2"/>
</dbReference>
<evidence type="ECO:0000256" key="12">
    <source>
        <dbReference type="PROSITE-ProRule" id="PRU10141"/>
    </source>
</evidence>
<evidence type="ECO:0000256" key="11">
    <source>
        <dbReference type="ARBA" id="ARBA00023170"/>
    </source>
</evidence>
<dbReference type="Gene3D" id="2.60.40.1770">
    <property type="entry name" value="ephrin a2 ectodomain"/>
    <property type="match status" value="1"/>
</dbReference>
<dbReference type="InterPro" id="IPR050449">
    <property type="entry name" value="Ephrin_rcpt_TKs"/>
</dbReference>
<evidence type="ECO:0000256" key="7">
    <source>
        <dbReference type="ARBA" id="ARBA00022777"/>
    </source>
</evidence>
<feature type="chain" id="PRO_5045433356" description="receptor protein-tyrosine kinase" evidence="14">
    <location>
        <begin position="19"/>
        <end position="948"/>
    </location>
</feature>
<dbReference type="InterPro" id="IPR008979">
    <property type="entry name" value="Galactose-bd-like_sf"/>
</dbReference>
<dbReference type="InterPro" id="IPR001245">
    <property type="entry name" value="Ser-Thr/Tyr_kinase_cat_dom"/>
</dbReference>
<comment type="subcellular location">
    <subcellularLocation>
        <location evidence="1">Membrane</location>
        <topology evidence="1">Single-pass type I membrane protein</topology>
    </subcellularLocation>
</comment>
<evidence type="ECO:0000256" key="10">
    <source>
        <dbReference type="ARBA" id="ARBA00023136"/>
    </source>
</evidence>
<dbReference type="InterPro" id="IPR001090">
    <property type="entry name" value="Ephrin_rcpt_lig-bd_dom"/>
</dbReference>
<keyword evidence="20" id="KW-1185">Reference proteome</keyword>
<feature type="domain" description="Fibronectin type-III" evidence="17">
    <location>
        <begin position="419"/>
        <end position="508"/>
    </location>
</feature>
<dbReference type="SMART" id="SM00615">
    <property type="entry name" value="EPH_lbd"/>
    <property type="match status" value="1"/>
</dbReference>
<dbReference type="Gene3D" id="2.60.120.260">
    <property type="entry name" value="Galactose-binding domain-like"/>
    <property type="match status" value="1"/>
</dbReference>
<evidence type="ECO:0000313" key="19">
    <source>
        <dbReference type="EMBL" id="CAH3107685.1"/>
    </source>
</evidence>
<keyword evidence="4 13" id="KW-0812">Transmembrane</keyword>
<evidence type="ECO:0000259" key="16">
    <source>
        <dbReference type="PROSITE" id="PS50105"/>
    </source>
</evidence>
<feature type="domain" description="Eph LBD" evidence="18">
    <location>
        <begin position="21"/>
        <end position="208"/>
    </location>
</feature>
<feature type="signal peptide" evidence="14">
    <location>
        <begin position="1"/>
        <end position="18"/>
    </location>
</feature>
<dbReference type="InterPro" id="IPR013761">
    <property type="entry name" value="SAM/pointed_sf"/>
</dbReference>
<keyword evidence="14" id="KW-0732">Signal</keyword>
<feature type="non-terminal residue" evidence="19">
    <location>
        <position position="948"/>
    </location>
</feature>
<evidence type="ECO:0000256" key="6">
    <source>
        <dbReference type="ARBA" id="ARBA00022741"/>
    </source>
</evidence>
<dbReference type="PROSITE" id="PS50011">
    <property type="entry name" value="PROTEIN_KINASE_DOM"/>
    <property type="match status" value="1"/>
</dbReference>
<sequence length="948" mass="107125">MAQFWTVVYLSLTFISWAALEQIVMVQKPDCSSCKWTWTRYEVKCRTCPIVGWDHPSVPGDINALSKYTVCNILKPDGSSYYKSPFEPNNWLLSDLIQVTEVNRVDVTVEYSITQCPPSALYCKEYFDAYVWESDSVVLRDKIPHPININGSYRRFASFNRQSSGFTVLTVPLVLPRRYFVLGFRDQGGCRTLNSVKVTYNVCPRTTLSRTLVSVPRTLAPSNDRESISVLGECAANSVLVSNSLNVLCESSGEWNITRLGGGCVCKEDMENIEGQCAGCKKGKYNDQTGLNCTELPSAPRNVTATFLNQSVIGLSWKSPEIIGDRSHVFYDVSCLRPCNNGAQTKCTEEPCQNDVKYIPFNKGLNTTTVLVTNLSPFVNYTFKIYARNRVSEVAKRRHGIEGNFTVITVTTIGTVPGRPELFVEQNEVTVSVSWILQHKNGIIKNYEVTYVREDNYMDRRSIPTNKTKHEYKDLQAGKTYKFQVFAENNYGRGPIGVKKFTVQNGGDGLDKLVVLITAGGGSLLFVCVVVFIIIIFLSRRRWRLGCSIKRPLFVFSFIGSDLSQQRYIDPTNYGDLMELLTTLTTEIEKPKIKLQRFVGQGEFADVYKGTLKTRNGRDVVAVKVLRPGSNEKNQKDFLSEASIMGQFNHPNVIKLVGVVTKSRPMMILTEFLESGSLDKFLKEHKGLLTSLQLVGMARGVACGIVYLSEMNLIHRDLAARNILVGENMLCKVSDFGLSRELAEDSPVYETQGGKIAVRWTSPEALQNRMFSSASDVWSYGIVLWEIMSFADRPYWGWSNSEVMDRVQFGYRLPAPKDCPEIIHGIMMDCWQSDPNKRPKFGEIVNRLDKIIRSPEVLEIVPLLQSTLETSEEIDAPQFESVDEWLNFINMECYLETFQAANVDSLEKVRGLRDEDLRDMGVKQIGHRNKINKSIKAIKEQHTYSILE</sequence>
<name>A0ABN8NKR2_9CNID</name>
<keyword evidence="7" id="KW-0418">Kinase</keyword>
<evidence type="ECO:0000256" key="3">
    <source>
        <dbReference type="ARBA" id="ARBA00022679"/>
    </source>
</evidence>
<dbReference type="InterPro" id="IPR001660">
    <property type="entry name" value="SAM"/>
</dbReference>
<evidence type="ECO:0000259" key="15">
    <source>
        <dbReference type="PROSITE" id="PS50011"/>
    </source>
</evidence>
<proteinExistence type="predicted"/>
<evidence type="ECO:0000259" key="17">
    <source>
        <dbReference type="PROSITE" id="PS50853"/>
    </source>
</evidence>
<dbReference type="PROSITE" id="PS50853">
    <property type="entry name" value="FN3"/>
    <property type="match status" value="2"/>
</dbReference>
<dbReference type="Gene3D" id="1.10.510.10">
    <property type="entry name" value="Transferase(Phosphotransferase) domain 1"/>
    <property type="match status" value="1"/>
</dbReference>
<dbReference type="InterPro" id="IPR000719">
    <property type="entry name" value="Prot_kinase_dom"/>
</dbReference>
<keyword evidence="9 13" id="KW-1133">Transmembrane helix</keyword>
<dbReference type="Pfam" id="PF01404">
    <property type="entry name" value="Ephrin_lbd"/>
    <property type="match status" value="1"/>
</dbReference>
<evidence type="ECO:0000256" key="2">
    <source>
        <dbReference type="ARBA" id="ARBA00011902"/>
    </source>
</evidence>
<dbReference type="PANTHER" id="PTHR46877:SF14">
    <property type="entry name" value="RECEPTOR PROTEIN-TYROSINE KINASE"/>
    <property type="match status" value="1"/>
</dbReference>
<dbReference type="SMART" id="SM00060">
    <property type="entry name" value="FN3"/>
    <property type="match status" value="2"/>
</dbReference>
<evidence type="ECO:0000256" key="4">
    <source>
        <dbReference type="ARBA" id="ARBA00022692"/>
    </source>
</evidence>
<evidence type="ECO:0000256" key="1">
    <source>
        <dbReference type="ARBA" id="ARBA00004479"/>
    </source>
</evidence>
<keyword evidence="8 12" id="KW-0067">ATP-binding</keyword>
<dbReference type="PANTHER" id="PTHR46877">
    <property type="entry name" value="EPH RECEPTOR A5"/>
    <property type="match status" value="1"/>
</dbReference>
<dbReference type="PROSITE" id="PS00107">
    <property type="entry name" value="PROTEIN_KINASE_ATP"/>
    <property type="match status" value="1"/>
</dbReference>
<feature type="domain" description="Fibronectin type-III" evidence="17">
    <location>
        <begin position="299"/>
        <end position="418"/>
    </location>
</feature>
<feature type="domain" description="Protein kinase" evidence="15">
    <location>
        <begin position="593"/>
        <end position="852"/>
    </location>
</feature>
<feature type="transmembrane region" description="Helical" evidence="13">
    <location>
        <begin position="513"/>
        <end position="538"/>
    </location>
</feature>
<gene>
    <name evidence="19" type="ORF">PLOB_00016819</name>
</gene>
<dbReference type="Pfam" id="PF00041">
    <property type="entry name" value="fn3"/>
    <property type="match status" value="2"/>
</dbReference>
<dbReference type="Gene3D" id="1.10.150.50">
    <property type="entry name" value="Transcription Factor, Ets-1"/>
    <property type="match status" value="1"/>
</dbReference>
<dbReference type="InterPro" id="IPR020635">
    <property type="entry name" value="Tyr_kinase_cat_dom"/>
</dbReference>
<dbReference type="InterPro" id="IPR036116">
    <property type="entry name" value="FN3_sf"/>
</dbReference>